<dbReference type="SUPFAM" id="SSF52540">
    <property type="entry name" value="P-loop containing nucleoside triphosphate hydrolases"/>
    <property type="match status" value="1"/>
</dbReference>
<gene>
    <name evidence="7" type="ORF">TCEB3V08_LOCUS1823</name>
</gene>
<dbReference type="PROSITE" id="PS51419">
    <property type="entry name" value="RAB"/>
    <property type="match status" value="1"/>
</dbReference>
<dbReference type="GO" id="GO:0005886">
    <property type="term" value="C:plasma membrane"/>
    <property type="evidence" value="ECO:0007669"/>
    <property type="project" value="TreeGrafter"/>
</dbReference>
<evidence type="ECO:0000256" key="4">
    <source>
        <dbReference type="SAM" id="MobiDB-lite"/>
    </source>
</evidence>
<organism evidence="7">
    <name type="scientific">Timema cristinae</name>
    <name type="common">Walking stick</name>
    <dbReference type="NCBI Taxonomy" id="61476"/>
    <lineage>
        <taxon>Eukaryota</taxon>
        <taxon>Metazoa</taxon>
        <taxon>Ecdysozoa</taxon>
        <taxon>Arthropoda</taxon>
        <taxon>Hexapoda</taxon>
        <taxon>Insecta</taxon>
        <taxon>Pterygota</taxon>
        <taxon>Neoptera</taxon>
        <taxon>Polyneoptera</taxon>
        <taxon>Phasmatodea</taxon>
        <taxon>Timematodea</taxon>
        <taxon>Timematoidea</taxon>
        <taxon>Timematidae</taxon>
        <taxon>Timema</taxon>
    </lineage>
</organism>
<evidence type="ECO:0000256" key="1">
    <source>
        <dbReference type="ARBA" id="ARBA00022614"/>
    </source>
</evidence>
<dbReference type="InterPro" id="IPR050541">
    <property type="entry name" value="LRR_TM_domain-containing"/>
</dbReference>
<feature type="compositionally biased region" description="Polar residues" evidence="4">
    <location>
        <begin position="160"/>
        <end position="170"/>
    </location>
</feature>
<dbReference type="InterPro" id="IPR003591">
    <property type="entry name" value="Leu-rich_rpt_typical-subtyp"/>
</dbReference>
<keyword evidence="1" id="KW-0433">Leucine-rich repeat</keyword>
<dbReference type="InterPro" id="IPR032675">
    <property type="entry name" value="LRR_dom_sf"/>
</dbReference>
<dbReference type="Gene3D" id="3.40.50.300">
    <property type="entry name" value="P-loop containing nucleotide triphosphate hydrolases"/>
    <property type="match status" value="1"/>
</dbReference>
<feature type="domain" description="LRRCT" evidence="6">
    <location>
        <begin position="634"/>
        <end position="681"/>
    </location>
</feature>
<evidence type="ECO:0000313" key="7">
    <source>
        <dbReference type="EMBL" id="CAD7393867.1"/>
    </source>
</evidence>
<evidence type="ECO:0000259" key="6">
    <source>
        <dbReference type="SMART" id="SM00082"/>
    </source>
</evidence>
<evidence type="ECO:0000256" key="2">
    <source>
        <dbReference type="ARBA" id="ARBA00022729"/>
    </source>
</evidence>
<feature type="region of interest" description="Disordered" evidence="4">
    <location>
        <begin position="152"/>
        <end position="175"/>
    </location>
</feature>
<feature type="transmembrane region" description="Helical" evidence="5">
    <location>
        <begin position="750"/>
        <end position="772"/>
    </location>
</feature>
<dbReference type="SMART" id="SM00175">
    <property type="entry name" value="RAB"/>
    <property type="match status" value="1"/>
</dbReference>
<dbReference type="SMART" id="SM00365">
    <property type="entry name" value="LRR_SD22"/>
    <property type="match status" value="4"/>
</dbReference>
<dbReference type="GO" id="GO:0009966">
    <property type="term" value="P:regulation of signal transduction"/>
    <property type="evidence" value="ECO:0007669"/>
    <property type="project" value="UniProtKB-ARBA"/>
</dbReference>
<name>A0A7R9CEL2_TIMCR</name>
<dbReference type="SMART" id="SM00082">
    <property type="entry name" value="LRRCT"/>
    <property type="match status" value="1"/>
</dbReference>
<evidence type="ECO:0000256" key="5">
    <source>
        <dbReference type="SAM" id="Phobius"/>
    </source>
</evidence>
<dbReference type="SMART" id="SM00369">
    <property type="entry name" value="LRR_TYP"/>
    <property type="match status" value="12"/>
</dbReference>
<keyword evidence="5" id="KW-1133">Transmembrane helix</keyword>
<dbReference type="SUPFAM" id="SSF52058">
    <property type="entry name" value="L domain-like"/>
    <property type="match status" value="2"/>
</dbReference>
<dbReference type="PROSITE" id="PS51450">
    <property type="entry name" value="LRR"/>
    <property type="match status" value="1"/>
</dbReference>
<dbReference type="AlphaFoldDB" id="A0A7R9CEL2"/>
<dbReference type="InterPro" id="IPR000483">
    <property type="entry name" value="Cys-rich_flank_reg_C"/>
</dbReference>
<dbReference type="PRINTS" id="PR00449">
    <property type="entry name" value="RASTRNSFRMNG"/>
</dbReference>
<accession>A0A7R9CEL2</accession>
<dbReference type="InterPro" id="IPR027417">
    <property type="entry name" value="P-loop_NTPase"/>
</dbReference>
<proteinExistence type="predicted"/>
<keyword evidence="5" id="KW-0812">Transmembrane</keyword>
<evidence type="ECO:0000256" key="3">
    <source>
        <dbReference type="ARBA" id="ARBA00022737"/>
    </source>
</evidence>
<sequence>MMGCEMGETVKWLFLKREDRQQMLIMFAHAHQPCPELHRDLRYPCRCEVTPADEILMECDRVVGEMPALPYQAPIVSFQQRWAGLHALPTQPFTAAAIPLRALDLSGNSLRRLADSTASYYPFGLYALSTNYANGLGIGKVELEEVNPHLRGGRVGNHFGKTTPSSPNRDSNLDLPVLSSRAQHNKRELHLDRNSLPKVPSSSLNGPKALRVLSLKENRISSVAANSFFAQTSLEKIDLGTNMLVTLEGGAFSGLVRLRELNLGRNKFTRFNSDVFQDSANLALQPELERLDFSRNNIANIAPGTFLGLRQLKHLDISLNALRTVEDDAFEGLENLESLSLKDNNILLIPASALGRLPHLSVLQMDFNRVAALSGDILRSVAGQVTSLSLARNVVRELPQAAFQEFKNLVSLDLTGNLLNTIAPSTFTGLEQSLQTLYLGQNRLKNLQYIDISGNAISAIVSGDFDGLESLRYLKMYELDECTLIEKNAFKPLGNLLQLVSYGYPRLGYMDVHGILQNLPSLEVLDIEVKDAAVSSDQLAPVLHPRLKEFSVRGPRVYSLSSGALAGLKAPSVVVGLRNTSLTALPPALFFTMPRSTLITLDVSGSKLSALSPQFLAALDERRGDLKLVGLDSNPIICDCGARALRRWLPGAGMTGIRCSSPETHAGKLLVEIADDVLTCDSNHPTSTLAPSSTTSILIRTSSKSTTEPDIIWSMPPASKDKTPSTKATGIINKATPTVSATSLNNDDTLIIGIVGGVVAFIAILIIIICIVRLRISNNQYQGGPLANPAALSAPSMIATSNGCTCVKPPLYMAQYGPTYAATLPAKMIPPTSNSPGLRPTYATMGRQPYYQTPPYYIYPSEEKEHRLIERFLLDGYKPQQLSTFALNLFRYNTVVDGDAVVVDLWDTAGQEIFNSLHPSYYHQAHACILVFDATRKVTYKNLTTWYKELRRYREHIPVFCAANKIDGKVMPT</sequence>
<keyword evidence="5" id="KW-0472">Membrane</keyword>
<keyword evidence="3" id="KW-0677">Repeat</keyword>
<dbReference type="PANTHER" id="PTHR24369">
    <property type="entry name" value="ANTIGEN BSP, PUTATIVE-RELATED"/>
    <property type="match status" value="1"/>
</dbReference>
<keyword evidence="2" id="KW-0732">Signal</keyword>
<dbReference type="Gene3D" id="3.80.10.10">
    <property type="entry name" value="Ribonuclease Inhibitor"/>
    <property type="match status" value="3"/>
</dbReference>
<dbReference type="Pfam" id="PF13855">
    <property type="entry name" value="LRR_8"/>
    <property type="match status" value="3"/>
</dbReference>
<reference evidence="7" key="1">
    <citation type="submission" date="2020-11" db="EMBL/GenBank/DDBJ databases">
        <authorList>
            <person name="Tran Van P."/>
        </authorList>
    </citation>
    <scope>NUCLEOTIDE SEQUENCE</scope>
</reference>
<dbReference type="InterPro" id="IPR001611">
    <property type="entry name" value="Leu-rich_rpt"/>
</dbReference>
<dbReference type="PANTHER" id="PTHR24369:SF213">
    <property type="entry name" value="INSULIN LIKE GROWTH FACTOR BINDING PROTEIN ACID LABILE SUBUNIT"/>
    <property type="match status" value="1"/>
</dbReference>
<protein>
    <recommendedName>
        <fullName evidence="6">LRRCT domain-containing protein</fullName>
    </recommendedName>
</protein>
<dbReference type="EMBL" id="OC316819">
    <property type="protein sequence ID" value="CAD7393867.1"/>
    <property type="molecule type" value="Genomic_DNA"/>
</dbReference>
<dbReference type="Pfam" id="PF08477">
    <property type="entry name" value="Roc"/>
    <property type="match status" value="1"/>
</dbReference>